<dbReference type="AlphaFoldDB" id="A0A265E5N5"/>
<feature type="coiled-coil region" evidence="1">
    <location>
        <begin position="254"/>
        <end position="288"/>
    </location>
</feature>
<evidence type="ECO:0000313" key="2">
    <source>
        <dbReference type="EMBL" id="OZT76904.1"/>
    </source>
</evidence>
<comment type="caution">
    <text evidence="2">The sequence shown here is derived from an EMBL/GenBank/DDBJ whole genome shotgun (WGS) entry which is preliminary data.</text>
</comment>
<protein>
    <submittedName>
        <fullName evidence="2">Uncharacterized protein</fullName>
    </submittedName>
</protein>
<organism evidence="2 3">
    <name type="scientific">Salinicoccus roseus</name>
    <dbReference type="NCBI Taxonomy" id="45670"/>
    <lineage>
        <taxon>Bacteria</taxon>
        <taxon>Bacillati</taxon>
        <taxon>Bacillota</taxon>
        <taxon>Bacilli</taxon>
        <taxon>Bacillales</taxon>
        <taxon>Staphylococcaceae</taxon>
        <taxon>Salinicoccus</taxon>
    </lineage>
</organism>
<accession>A0A265E5N5</accession>
<sequence>MNDQLKQQLDRILEFPHVFQVILREDPEQNVYEEFDVDQRKGTLGKYASSLVTVISVQKINEIYYVLFKSSGEIIGWTAVSESIYVHPKTLESVKVDVDALTPHPINEALIEAGSMAIDLRGRLLASKAFIDVDDRRLEALFIKDRLMGFVESGQLHKGRAMSMAYTVPAGTPRYRDSNLSVELPGEDTHHEVEINLHFPELGILRLTYMNRQYWLEDSAIEADLSDVAEALPPVVENVHKYYEDEREKSKAIIDGLLRRQVQLEKNLDQSKERLKRVETLYSNLKKSKLGRLQTKIWERRKRRVK</sequence>
<dbReference type="EMBL" id="NPEZ01000003">
    <property type="protein sequence ID" value="OZT76904.1"/>
    <property type="molecule type" value="Genomic_DNA"/>
</dbReference>
<dbReference type="Proteomes" id="UP000216682">
    <property type="component" value="Unassembled WGS sequence"/>
</dbReference>
<keyword evidence="1" id="KW-0175">Coiled coil</keyword>
<name>A0A265E5N5_9STAP</name>
<reference evidence="2 3" key="1">
    <citation type="submission" date="2017-07" db="EMBL/GenBank/DDBJ databases">
        <title>Shotgun whole genome sequences of three halophilic bacterial isolates.</title>
        <authorList>
            <person name="Pozzo T."/>
            <person name="Higdon S.M."/>
            <person name="Quillaguaman J."/>
        </authorList>
    </citation>
    <scope>NUCLEOTIDE SEQUENCE [LARGE SCALE GENOMIC DNA]</scope>
    <source>
        <strain evidence="2 3">BU-1</strain>
    </source>
</reference>
<dbReference type="RefSeq" id="WP_094906473.1">
    <property type="nucleotide sequence ID" value="NZ_NPEZ01000003.1"/>
</dbReference>
<evidence type="ECO:0000256" key="1">
    <source>
        <dbReference type="SAM" id="Coils"/>
    </source>
</evidence>
<proteinExistence type="predicted"/>
<gene>
    <name evidence="2" type="ORF">CFN03_07440</name>
</gene>
<evidence type="ECO:0000313" key="3">
    <source>
        <dbReference type="Proteomes" id="UP000216682"/>
    </source>
</evidence>